<accession>E0W311</accession>
<comment type="function">
    <text evidence="13">In addition to its role as an aminoacyl-tRNA synthetase, has also cysteine persulfide synthase activity. Produces reactive persulfide species such as cysteine persulfide (CysSSH) from substrate cysteine and mediate direct incorporation of CysSSH into proteins during translations, resulting in protein persulfides and polysulfides. CysSSHs behave as potent antioxidants and cellular protectants.</text>
</comment>
<dbReference type="Pfam" id="PF01406">
    <property type="entry name" value="tRNA-synt_1e"/>
    <property type="match status" value="1"/>
</dbReference>
<comment type="catalytic activity">
    <reaction evidence="18">
        <text>tRNA(Cys) + L-cysteine + ATP = L-cysteinyl-tRNA(Cys) + AMP + diphosphate</text>
        <dbReference type="Rhea" id="RHEA:17773"/>
        <dbReference type="Rhea" id="RHEA-COMP:9661"/>
        <dbReference type="Rhea" id="RHEA-COMP:9679"/>
        <dbReference type="ChEBI" id="CHEBI:30616"/>
        <dbReference type="ChEBI" id="CHEBI:33019"/>
        <dbReference type="ChEBI" id="CHEBI:35235"/>
        <dbReference type="ChEBI" id="CHEBI:78442"/>
        <dbReference type="ChEBI" id="CHEBI:78517"/>
        <dbReference type="ChEBI" id="CHEBI:456215"/>
        <dbReference type="EC" id="6.1.1.16"/>
    </reaction>
    <physiologicalReaction direction="right-to-left" evidence="18">
        <dbReference type="Rhea" id="RHEA:17775"/>
    </physiologicalReaction>
</comment>
<dbReference type="EMBL" id="AAZO01007315">
    <property type="status" value="NOT_ANNOTATED_CDS"/>
    <property type="molecule type" value="Genomic_DNA"/>
</dbReference>
<dbReference type="STRING" id="121224.E0W311"/>
<dbReference type="GeneID" id="8236896"/>
<dbReference type="CDD" id="cd00672">
    <property type="entry name" value="CysRS_core"/>
    <property type="match status" value="1"/>
</dbReference>
<dbReference type="AlphaFoldDB" id="E0W311"/>
<dbReference type="SUPFAM" id="SSF47323">
    <property type="entry name" value="Anticodon-binding domain of a subclass of class I aminoacyl-tRNA synthetases"/>
    <property type="match status" value="1"/>
</dbReference>
<dbReference type="GO" id="GO:0006423">
    <property type="term" value="P:cysteinyl-tRNA aminoacylation"/>
    <property type="evidence" value="ECO:0007669"/>
    <property type="project" value="InterPro"/>
</dbReference>
<dbReference type="EC" id="6.1.1.16" evidence="3"/>
<reference evidence="20" key="2">
    <citation type="submission" date="2007-04" db="EMBL/GenBank/DDBJ databases">
        <title>The genome of the human body louse.</title>
        <authorList>
            <consortium name="The Human Body Louse Genome Consortium"/>
            <person name="Kirkness E."/>
            <person name="Walenz B."/>
            <person name="Hass B."/>
            <person name="Bruggner R."/>
            <person name="Strausberg R."/>
        </authorList>
    </citation>
    <scope>NUCLEOTIDE SEQUENCE</scope>
    <source>
        <strain evidence="20">USDA</strain>
    </source>
</reference>
<dbReference type="EnsemblMetazoa" id="PHUM599870-RA">
    <property type="protein sequence ID" value="PHUM599870-PA"/>
    <property type="gene ID" value="PHUM599870"/>
</dbReference>
<evidence type="ECO:0000256" key="17">
    <source>
        <dbReference type="ARBA" id="ARBA00048609"/>
    </source>
</evidence>
<proteinExistence type="inferred from homology"/>
<comment type="catalytic activity">
    <reaction evidence="16">
        <text>S-sulfanyl-L-cysteine + L-cysteine = S-disulfanyl-L-cysteine + L-alanine</text>
        <dbReference type="Rhea" id="RHEA:78627"/>
        <dbReference type="ChEBI" id="CHEBI:35235"/>
        <dbReference type="ChEBI" id="CHEBI:57972"/>
        <dbReference type="ChEBI" id="CHEBI:58591"/>
        <dbReference type="ChEBI" id="CHEBI:229465"/>
    </reaction>
    <physiologicalReaction direction="left-to-right" evidence="16">
        <dbReference type="Rhea" id="RHEA:78628"/>
    </physiologicalReaction>
</comment>
<comment type="catalytic activity">
    <reaction evidence="14">
        <text>S-disulfanyl-L-cysteine + tRNA(Cys) + ATP = (S)-disulfanyl-L-cysteinyl-tRNA(Cys) + AMP + diphosphate</text>
        <dbReference type="Rhea" id="RHEA:78651"/>
        <dbReference type="Rhea" id="RHEA-COMP:9661"/>
        <dbReference type="Rhea" id="RHEA-COMP:19120"/>
        <dbReference type="ChEBI" id="CHEBI:30616"/>
        <dbReference type="ChEBI" id="CHEBI:33019"/>
        <dbReference type="ChEBI" id="CHEBI:78442"/>
        <dbReference type="ChEBI" id="CHEBI:229465"/>
        <dbReference type="ChEBI" id="CHEBI:229521"/>
        <dbReference type="ChEBI" id="CHEBI:456215"/>
    </reaction>
    <physiologicalReaction direction="left-to-right" evidence="14">
        <dbReference type="Rhea" id="RHEA:78652"/>
    </physiologicalReaction>
</comment>
<evidence type="ECO:0000256" key="14">
    <source>
        <dbReference type="ARBA" id="ARBA00047499"/>
    </source>
</evidence>
<dbReference type="InterPro" id="IPR032678">
    <property type="entry name" value="tRNA-synt_1_cat_dom"/>
</dbReference>
<comment type="similarity">
    <text evidence="2">Belongs to the class-I aminoacyl-tRNA synthetase family.</text>
</comment>
<evidence type="ECO:0000256" key="5">
    <source>
        <dbReference type="ARBA" id="ARBA00022723"/>
    </source>
</evidence>
<evidence type="ECO:0000256" key="9">
    <source>
        <dbReference type="ARBA" id="ARBA00022917"/>
    </source>
</evidence>
<keyword evidence="22" id="KW-1185">Reference proteome</keyword>
<dbReference type="PANTHER" id="PTHR10890:SF27">
    <property type="entry name" value="CYSTEINE--TRNA LIGASE, MITOCHONDRIAL-RELATED"/>
    <property type="match status" value="1"/>
</dbReference>
<keyword evidence="6" id="KW-0547">Nucleotide-binding</keyword>
<dbReference type="eggNOG" id="KOG2007">
    <property type="taxonomic scope" value="Eukaryota"/>
</dbReference>
<dbReference type="FunCoup" id="E0W311">
    <property type="interactions" value="279"/>
</dbReference>
<evidence type="ECO:0000256" key="6">
    <source>
        <dbReference type="ARBA" id="ARBA00022741"/>
    </source>
</evidence>
<evidence type="ECO:0000313" key="20">
    <source>
        <dbReference type="EMBL" id="EEB20017.1"/>
    </source>
</evidence>
<evidence type="ECO:0000256" key="7">
    <source>
        <dbReference type="ARBA" id="ARBA00022833"/>
    </source>
</evidence>
<evidence type="ECO:0000256" key="18">
    <source>
        <dbReference type="ARBA" id="ARBA00049046"/>
    </source>
</evidence>
<reference evidence="20" key="1">
    <citation type="submission" date="2007-04" db="EMBL/GenBank/DDBJ databases">
        <title>Annotation of Pediculus humanus corporis strain USDA.</title>
        <authorList>
            <person name="Kirkness E."/>
            <person name="Hannick L."/>
            <person name="Hass B."/>
            <person name="Bruggner R."/>
            <person name="Lawson D."/>
            <person name="Bidwell S."/>
            <person name="Joardar V."/>
            <person name="Caler E."/>
            <person name="Walenz B."/>
            <person name="Inman J."/>
            <person name="Schobel S."/>
            <person name="Galinsky K."/>
            <person name="Amedeo P."/>
            <person name="Strausberg R."/>
        </authorList>
    </citation>
    <scope>NUCLEOTIDE SEQUENCE</scope>
    <source>
        <strain evidence="20">USDA</strain>
    </source>
</reference>
<organism>
    <name type="scientific">Pediculus humanus subsp. corporis</name>
    <name type="common">Body louse</name>
    <dbReference type="NCBI Taxonomy" id="121224"/>
    <lineage>
        <taxon>Eukaryota</taxon>
        <taxon>Metazoa</taxon>
        <taxon>Ecdysozoa</taxon>
        <taxon>Arthropoda</taxon>
        <taxon>Hexapoda</taxon>
        <taxon>Insecta</taxon>
        <taxon>Pterygota</taxon>
        <taxon>Neoptera</taxon>
        <taxon>Paraneoptera</taxon>
        <taxon>Psocodea</taxon>
        <taxon>Troctomorpha</taxon>
        <taxon>Phthiraptera</taxon>
        <taxon>Anoplura</taxon>
        <taxon>Pediculidae</taxon>
        <taxon>Pediculus</taxon>
    </lineage>
</organism>
<gene>
    <name evidence="21" type="primary">8236896</name>
    <name evidence="20" type="ORF">Phum_PHUM599870</name>
</gene>
<dbReference type="GO" id="GO:0046872">
    <property type="term" value="F:metal ion binding"/>
    <property type="evidence" value="ECO:0007669"/>
    <property type="project" value="UniProtKB-KW"/>
</dbReference>
<evidence type="ECO:0000256" key="13">
    <source>
        <dbReference type="ARBA" id="ARBA00045476"/>
    </source>
</evidence>
<evidence type="ECO:0000256" key="15">
    <source>
        <dbReference type="ARBA" id="ARBA00047548"/>
    </source>
</evidence>
<dbReference type="RefSeq" id="XP_002432755.1">
    <property type="nucleotide sequence ID" value="XM_002432710.1"/>
</dbReference>
<dbReference type="InterPro" id="IPR024909">
    <property type="entry name" value="Cys-tRNA/MSH_ligase"/>
</dbReference>
<keyword evidence="10 20" id="KW-0030">Aminoacyl-tRNA synthetase</keyword>
<dbReference type="FunFam" id="3.40.50.620:FF:000027">
    <property type="entry name" value="Cysteine--tRNA ligase, cytoplasmic"/>
    <property type="match status" value="1"/>
</dbReference>
<dbReference type="GO" id="GO:0004817">
    <property type="term" value="F:cysteine-tRNA ligase activity"/>
    <property type="evidence" value="ECO:0007669"/>
    <property type="project" value="UniProtKB-EC"/>
</dbReference>
<dbReference type="CTD" id="8236896"/>
<dbReference type="EMBL" id="DS235881">
    <property type="protein sequence ID" value="EEB20017.1"/>
    <property type="molecule type" value="Genomic_DNA"/>
</dbReference>
<keyword evidence="9" id="KW-0648">Protein biosynthesis</keyword>
<dbReference type="InterPro" id="IPR009080">
    <property type="entry name" value="tRNAsynth_Ia_anticodon-bd"/>
</dbReference>
<dbReference type="PRINTS" id="PR00983">
    <property type="entry name" value="TRNASYNTHCYS"/>
</dbReference>
<dbReference type="GO" id="GO:0005737">
    <property type="term" value="C:cytoplasm"/>
    <property type="evidence" value="ECO:0007669"/>
    <property type="project" value="TreeGrafter"/>
</dbReference>
<evidence type="ECO:0000256" key="12">
    <source>
        <dbReference type="ARBA" id="ARBA00043868"/>
    </source>
</evidence>
<comment type="cofactor">
    <cofactor evidence="1">
        <name>Zn(2+)</name>
        <dbReference type="ChEBI" id="CHEBI:29105"/>
    </cofactor>
</comment>
<dbReference type="VEuPathDB" id="VectorBase:PHUM599870"/>
<dbReference type="HOGENOM" id="CLU_013528_0_3_1"/>
<dbReference type="InterPro" id="IPR014729">
    <property type="entry name" value="Rossmann-like_a/b/a_fold"/>
</dbReference>
<comment type="catalytic activity">
    <reaction evidence="17">
        <text>S-sulfanyl-L-cysteine + tRNA(Cys) + ATP = (S)-sulfanyl-L-cysteinyl-tRNA(Cys) + AMP + diphosphate</text>
        <dbReference type="Rhea" id="RHEA:78647"/>
        <dbReference type="Rhea" id="RHEA-COMP:9661"/>
        <dbReference type="Rhea" id="RHEA-COMP:19119"/>
        <dbReference type="ChEBI" id="CHEBI:30616"/>
        <dbReference type="ChEBI" id="CHEBI:33019"/>
        <dbReference type="ChEBI" id="CHEBI:58591"/>
        <dbReference type="ChEBI" id="CHEBI:78442"/>
        <dbReference type="ChEBI" id="CHEBI:229520"/>
        <dbReference type="ChEBI" id="CHEBI:456215"/>
    </reaction>
    <physiologicalReaction direction="left-to-right" evidence="17">
        <dbReference type="Rhea" id="RHEA:78648"/>
    </physiologicalReaction>
</comment>
<evidence type="ECO:0000313" key="22">
    <source>
        <dbReference type="Proteomes" id="UP000009046"/>
    </source>
</evidence>
<sequence>MNVQRNSKIWFFKLHQYSRKGFLKFRLNHHWIKPAGFETDIKIYNKIKNEKVPLILLNKNFVKWYLCGPTVYNSSHVGHASTYVRFDIIRRILEQNFGIRPVVALGITDIDDKIIKKANLLSTNFKTLAKKYELEFFKNLKDLNVLSPTFVLRVSDHIPHIIDFIYKIVDKRQAYVSKEGCVYFDTASFGKYGKLNPIPLENSDPVRIGKKSYLDFTLWKAAKPGEPFWDSPWGNGRPGWHIECSAMASEIFGSKMDLHSGGIDLKFPHHENEEAQSCSYHDCDQWVNYWLHSGQLMIDDEKMSKSLNNFITIDEFLKTYSSDHMRMFCFESHYRNALHYSSESMKTAVSTCNLFSDFLMDANSYIKSNWYKGNVEESIILKMSNVIKDCLMDDFNTSQCLISLMNLTKNTVRMMNEEVTVTSSRSPGAVAAVKTYVEGLLKSFGFQLDTALSQEGEDDIKMEFILNSAINFRQEVRKEALALKDKTLKGNLLKSCDSFRENLGTVGITLKDQEKNATSWGIKTKKELKH</sequence>
<evidence type="ECO:0000256" key="3">
    <source>
        <dbReference type="ARBA" id="ARBA00012832"/>
    </source>
</evidence>
<keyword evidence="5" id="KW-0479">Metal-binding</keyword>
<evidence type="ECO:0000259" key="19">
    <source>
        <dbReference type="Pfam" id="PF01406"/>
    </source>
</evidence>
<name>E0W311_PEDHC</name>
<dbReference type="NCBIfam" id="TIGR00435">
    <property type="entry name" value="cysS"/>
    <property type="match status" value="1"/>
</dbReference>
<evidence type="ECO:0000256" key="2">
    <source>
        <dbReference type="ARBA" id="ARBA00005594"/>
    </source>
</evidence>
<keyword evidence="4 20" id="KW-0436">Ligase</keyword>
<dbReference type="GO" id="GO:0005524">
    <property type="term" value="F:ATP binding"/>
    <property type="evidence" value="ECO:0007669"/>
    <property type="project" value="UniProtKB-KW"/>
</dbReference>
<dbReference type="OrthoDB" id="438179at2759"/>
<evidence type="ECO:0000256" key="8">
    <source>
        <dbReference type="ARBA" id="ARBA00022840"/>
    </source>
</evidence>
<dbReference type="SUPFAM" id="SSF52374">
    <property type="entry name" value="Nucleotidylyl transferase"/>
    <property type="match status" value="1"/>
</dbReference>
<dbReference type="PANTHER" id="PTHR10890">
    <property type="entry name" value="CYSTEINYL-TRNA SYNTHETASE"/>
    <property type="match status" value="1"/>
</dbReference>
<evidence type="ECO:0000256" key="4">
    <source>
        <dbReference type="ARBA" id="ARBA00022598"/>
    </source>
</evidence>
<evidence type="ECO:0000313" key="21">
    <source>
        <dbReference type="EnsemblMetazoa" id="PHUM599870-PA"/>
    </source>
</evidence>
<dbReference type="InterPro" id="IPR015803">
    <property type="entry name" value="Cys-tRNA-ligase"/>
</dbReference>
<evidence type="ECO:0000256" key="11">
    <source>
        <dbReference type="ARBA" id="ARBA00031499"/>
    </source>
</evidence>
<comment type="function">
    <text evidence="12">Mitochondrial cysteine-specific aminoacyl-tRNA synthetase that catalyzes the ATP-dependent ligation of cysteine to tRNA(Cys).</text>
</comment>
<evidence type="ECO:0000256" key="1">
    <source>
        <dbReference type="ARBA" id="ARBA00001947"/>
    </source>
</evidence>
<dbReference type="Proteomes" id="UP000009046">
    <property type="component" value="Unassembled WGS sequence"/>
</dbReference>
<dbReference type="InParanoid" id="E0W311"/>
<evidence type="ECO:0000256" key="10">
    <source>
        <dbReference type="ARBA" id="ARBA00023146"/>
    </source>
</evidence>
<comment type="catalytic activity">
    <reaction evidence="15">
        <text>2 L-cysteine = S-sulfanyl-L-cysteine + L-alanine</text>
        <dbReference type="Rhea" id="RHEA:78543"/>
        <dbReference type="ChEBI" id="CHEBI:35235"/>
        <dbReference type="ChEBI" id="CHEBI:57972"/>
        <dbReference type="ChEBI" id="CHEBI:58591"/>
    </reaction>
    <physiologicalReaction direction="left-to-right" evidence="15">
        <dbReference type="Rhea" id="RHEA:78544"/>
    </physiologicalReaction>
</comment>
<dbReference type="OMA" id="HAWPASE"/>
<reference evidence="21" key="3">
    <citation type="submission" date="2020-05" db="UniProtKB">
        <authorList>
            <consortium name="EnsemblMetazoa"/>
        </authorList>
    </citation>
    <scope>IDENTIFICATION</scope>
    <source>
        <strain evidence="21">USDA</strain>
    </source>
</reference>
<feature type="domain" description="tRNA synthetases class I catalytic" evidence="19">
    <location>
        <begin position="57"/>
        <end position="349"/>
    </location>
</feature>
<protein>
    <recommendedName>
        <fullName evidence="3">cysteine--tRNA ligase</fullName>
        <ecNumber evidence="3">6.1.1.16</ecNumber>
    </recommendedName>
    <alternativeName>
        <fullName evidence="11">Cysteinyl-tRNA synthetase</fullName>
    </alternativeName>
</protein>
<dbReference type="Gene3D" id="1.20.120.1910">
    <property type="entry name" value="Cysteine-tRNA ligase, C-terminal anti-codon recognition domain"/>
    <property type="match status" value="1"/>
</dbReference>
<evidence type="ECO:0000256" key="16">
    <source>
        <dbReference type="ARBA" id="ARBA00047731"/>
    </source>
</evidence>
<dbReference type="HAMAP" id="MF_00041">
    <property type="entry name" value="Cys_tRNA_synth"/>
    <property type="match status" value="1"/>
</dbReference>
<dbReference type="Gene3D" id="3.40.50.620">
    <property type="entry name" value="HUPs"/>
    <property type="match status" value="1"/>
</dbReference>
<keyword evidence="7" id="KW-0862">Zinc</keyword>
<keyword evidence="8" id="KW-0067">ATP-binding</keyword>
<dbReference type="KEGG" id="phu:Phum_PHUM599870"/>